<evidence type="ECO:0000256" key="2">
    <source>
        <dbReference type="SAM" id="MobiDB-lite"/>
    </source>
</evidence>
<keyword evidence="1" id="KW-0234">DNA repair</keyword>
<feature type="region of interest" description="Disordered" evidence="2">
    <location>
        <begin position="21"/>
        <end position="55"/>
    </location>
</feature>
<accession>A0AAD5KGU5</accession>
<gene>
    <name evidence="4" type="ORF">GHT06_005558</name>
</gene>
<evidence type="ECO:0000259" key="3">
    <source>
        <dbReference type="Pfam" id="PF05970"/>
    </source>
</evidence>
<dbReference type="Proteomes" id="UP000820818">
    <property type="component" value="Unassembled WGS sequence"/>
</dbReference>
<keyword evidence="1" id="KW-0067">ATP-binding</keyword>
<comment type="similarity">
    <text evidence="1">Belongs to the helicase family.</text>
</comment>
<dbReference type="GO" id="GO:0016787">
    <property type="term" value="F:hydrolase activity"/>
    <property type="evidence" value="ECO:0007669"/>
    <property type="project" value="UniProtKB-KW"/>
</dbReference>
<dbReference type="Gene3D" id="3.40.50.300">
    <property type="entry name" value="P-loop containing nucleotide triphosphate hydrolases"/>
    <property type="match status" value="1"/>
</dbReference>
<proteinExistence type="inferred from homology"/>
<dbReference type="GO" id="GO:0005524">
    <property type="term" value="F:ATP binding"/>
    <property type="evidence" value="ECO:0007669"/>
    <property type="project" value="UniProtKB-KW"/>
</dbReference>
<dbReference type="EMBL" id="WJBH02000064">
    <property type="protein sequence ID" value="KAI9551002.1"/>
    <property type="molecule type" value="Genomic_DNA"/>
</dbReference>
<keyword evidence="1" id="KW-0227">DNA damage</keyword>
<dbReference type="InterPro" id="IPR051055">
    <property type="entry name" value="PIF1_helicase"/>
</dbReference>
<comment type="catalytic activity">
    <reaction evidence="1">
        <text>ATP + H2O = ADP + phosphate + H(+)</text>
        <dbReference type="Rhea" id="RHEA:13065"/>
        <dbReference type="ChEBI" id="CHEBI:15377"/>
        <dbReference type="ChEBI" id="CHEBI:15378"/>
        <dbReference type="ChEBI" id="CHEBI:30616"/>
        <dbReference type="ChEBI" id="CHEBI:43474"/>
        <dbReference type="ChEBI" id="CHEBI:456216"/>
        <dbReference type="EC" id="5.6.2.3"/>
    </reaction>
</comment>
<keyword evidence="1" id="KW-0547">Nucleotide-binding</keyword>
<dbReference type="PANTHER" id="PTHR47642">
    <property type="entry name" value="ATP-DEPENDENT DNA HELICASE"/>
    <property type="match status" value="1"/>
</dbReference>
<dbReference type="EC" id="5.6.2.3" evidence="1"/>
<comment type="cofactor">
    <cofactor evidence="1">
        <name>Mg(2+)</name>
        <dbReference type="ChEBI" id="CHEBI:18420"/>
    </cofactor>
</comment>
<dbReference type="GO" id="GO:0000723">
    <property type="term" value="P:telomere maintenance"/>
    <property type="evidence" value="ECO:0007669"/>
    <property type="project" value="InterPro"/>
</dbReference>
<keyword evidence="1" id="KW-0347">Helicase</keyword>
<sequence length="343" mass="37419">MINAGRPESAPTTRSVLKALQADVTDSGSSREDDDINLLGPERPQQPAGDPIQQDAPLNSQQAAVMSLCTPSSSTKRSSTAAEPVHDCNPYAFSSTAALEQERAKEMGLQVACMALTGIAACIMPQGTTCHHLLAIRCGTTRRRPPPLQREKLLQLHECLAMVIIDEVSFVTPEMLDIIAGRLAEIMGVDSIDRAPGDASAPAAEPLAIVLMGDFFQLPPVPPDTLFTALINWFVRGKDINKATSRFRGDSQRRQRGVHFFSTFRKIELTQQMRAAEDAQHIAMLEQIRTPALGNPRIQLSDIAHLKTLSHADVLADPEWIAAPIVVTSNSERQHINRLQSAK</sequence>
<evidence type="ECO:0000313" key="4">
    <source>
        <dbReference type="EMBL" id="KAI9551002.1"/>
    </source>
</evidence>
<evidence type="ECO:0000313" key="5">
    <source>
        <dbReference type="Proteomes" id="UP000820818"/>
    </source>
</evidence>
<feature type="domain" description="DNA helicase Pif1-like DEAD-box helicase" evidence="3">
    <location>
        <begin position="108"/>
        <end position="224"/>
    </location>
</feature>
<dbReference type="SUPFAM" id="SSF52540">
    <property type="entry name" value="P-loop containing nucleoside triphosphate hydrolases"/>
    <property type="match status" value="1"/>
</dbReference>
<keyword evidence="1" id="KW-0378">Hydrolase</keyword>
<organism evidence="4 5">
    <name type="scientific">Daphnia sinensis</name>
    <dbReference type="NCBI Taxonomy" id="1820382"/>
    <lineage>
        <taxon>Eukaryota</taxon>
        <taxon>Metazoa</taxon>
        <taxon>Ecdysozoa</taxon>
        <taxon>Arthropoda</taxon>
        <taxon>Crustacea</taxon>
        <taxon>Branchiopoda</taxon>
        <taxon>Diplostraca</taxon>
        <taxon>Cladocera</taxon>
        <taxon>Anomopoda</taxon>
        <taxon>Daphniidae</taxon>
        <taxon>Daphnia</taxon>
        <taxon>Daphnia similis group</taxon>
    </lineage>
</organism>
<name>A0AAD5KGU5_9CRUS</name>
<dbReference type="InterPro" id="IPR010285">
    <property type="entry name" value="DNA_helicase_pif1-like_DEAD"/>
</dbReference>
<dbReference type="GO" id="GO:0006281">
    <property type="term" value="P:DNA repair"/>
    <property type="evidence" value="ECO:0007669"/>
    <property type="project" value="UniProtKB-KW"/>
</dbReference>
<evidence type="ECO:0000256" key="1">
    <source>
        <dbReference type="RuleBase" id="RU363044"/>
    </source>
</evidence>
<dbReference type="InterPro" id="IPR027417">
    <property type="entry name" value="P-loop_NTPase"/>
</dbReference>
<dbReference type="GO" id="GO:0043139">
    <property type="term" value="F:5'-3' DNA helicase activity"/>
    <property type="evidence" value="ECO:0007669"/>
    <property type="project" value="UniProtKB-EC"/>
</dbReference>
<dbReference type="AlphaFoldDB" id="A0AAD5KGU5"/>
<comment type="caution">
    <text evidence="4">The sequence shown here is derived from an EMBL/GenBank/DDBJ whole genome shotgun (WGS) entry which is preliminary data.</text>
</comment>
<reference evidence="4" key="1">
    <citation type="submission" date="2022-05" db="EMBL/GenBank/DDBJ databases">
        <title>A multi-omics perspective on studying reproductive biology in Daphnia sinensis.</title>
        <authorList>
            <person name="Jia J."/>
        </authorList>
    </citation>
    <scope>NUCLEOTIDE SEQUENCE</scope>
    <source>
        <strain evidence="4">WSL</strain>
    </source>
</reference>
<keyword evidence="1" id="KW-0233">DNA recombination</keyword>
<dbReference type="Pfam" id="PF05970">
    <property type="entry name" value="PIF1"/>
    <property type="match status" value="1"/>
</dbReference>
<keyword evidence="5" id="KW-1185">Reference proteome</keyword>
<dbReference type="GO" id="GO:0006310">
    <property type="term" value="P:DNA recombination"/>
    <property type="evidence" value="ECO:0007669"/>
    <property type="project" value="UniProtKB-KW"/>
</dbReference>
<protein>
    <recommendedName>
        <fullName evidence="1">ATP-dependent DNA helicase</fullName>
        <ecNumber evidence="1">5.6.2.3</ecNumber>
    </recommendedName>
</protein>